<dbReference type="PANTHER" id="PTHR14593:SF5">
    <property type="entry name" value="WD REPEAT-CONTAINING PROTEIN 11"/>
    <property type="match status" value="1"/>
</dbReference>
<dbReference type="Pfam" id="PF23751">
    <property type="entry name" value="Beta-prop_WDR11_1st"/>
    <property type="match status" value="1"/>
</dbReference>
<proteinExistence type="predicted"/>
<feature type="compositionally biased region" description="Basic and acidic residues" evidence="1">
    <location>
        <begin position="212"/>
        <end position="221"/>
    </location>
</feature>
<dbReference type="InterPro" id="IPR036322">
    <property type="entry name" value="WD40_repeat_dom_sf"/>
</dbReference>
<dbReference type="OrthoDB" id="1291858at2759"/>
<evidence type="ECO:0000259" key="2">
    <source>
        <dbReference type="Pfam" id="PF23751"/>
    </source>
</evidence>
<evidence type="ECO:0000313" key="3">
    <source>
        <dbReference type="EMBL" id="CAD5125615.1"/>
    </source>
</evidence>
<feature type="compositionally biased region" description="Polar residues" evidence="1">
    <location>
        <begin position="202"/>
        <end position="211"/>
    </location>
</feature>
<dbReference type="GO" id="GO:0005737">
    <property type="term" value="C:cytoplasm"/>
    <property type="evidence" value="ECO:0007669"/>
    <property type="project" value="TreeGrafter"/>
</dbReference>
<dbReference type="InterPro" id="IPR015943">
    <property type="entry name" value="WD40/YVTN_repeat-like_dom_sf"/>
</dbReference>
<gene>
    <name evidence="3" type="ORF">DGYR_LOCUS12962</name>
</gene>
<dbReference type="InterPro" id="IPR039694">
    <property type="entry name" value="WDR11"/>
</dbReference>
<dbReference type="EMBL" id="CAJFCJ010000028">
    <property type="protein sequence ID" value="CAD5125615.1"/>
    <property type="molecule type" value="Genomic_DNA"/>
</dbReference>
<dbReference type="SUPFAM" id="SSF50978">
    <property type="entry name" value="WD40 repeat-like"/>
    <property type="match status" value="1"/>
</dbReference>
<dbReference type="AlphaFoldDB" id="A0A7I8WBS5"/>
<feature type="region of interest" description="Disordered" evidence="1">
    <location>
        <begin position="202"/>
        <end position="229"/>
    </location>
</feature>
<protein>
    <submittedName>
        <fullName evidence="3">DgyrCDS13818</fullName>
    </submittedName>
</protein>
<dbReference type="Gene3D" id="2.130.10.10">
    <property type="entry name" value="YVTN repeat-like/Quinoprotein amine dehydrogenase"/>
    <property type="match status" value="1"/>
</dbReference>
<keyword evidence="4" id="KW-1185">Reference proteome</keyword>
<reference evidence="3 4" key="1">
    <citation type="submission" date="2020-08" db="EMBL/GenBank/DDBJ databases">
        <authorList>
            <person name="Hejnol A."/>
        </authorList>
    </citation>
    <scope>NUCLEOTIDE SEQUENCE [LARGE SCALE GENOMIC DNA]</scope>
</reference>
<dbReference type="InterPro" id="IPR057852">
    <property type="entry name" value="Beta-prop_WDR11_1st"/>
</dbReference>
<evidence type="ECO:0000256" key="1">
    <source>
        <dbReference type="SAM" id="MobiDB-lite"/>
    </source>
</evidence>
<accession>A0A7I8WBS5</accession>
<dbReference type="Proteomes" id="UP000549394">
    <property type="component" value="Unassembled WGS sequence"/>
</dbReference>
<feature type="domain" description="WDR11 first beta-propeller" evidence="2">
    <location>
        <begin position="23"/>
        <end position="325"/>
    </location>
</feature>
<name>A0A7I8WBS5_9ANNE</name>
<comment type="caution">
    <text evidence="3">The sequence shown here is derived from an EMBL/GenBank/DDBJ whole genome shotgun (WGS) entry which is preliminary data.</text>
</comment>
<organism evidence="3 4">
    <name type="scientific">Dimorphilus gyrociliatus</name>
    <dbReference type="NCBI Taxonomy" id="2664684"/>
    <lineage>
        <taxon>Eukaryota</taxon>
        <taxon>Metazoa</taxon>
        <taxon>Spiralia</taxon>
        <taxon>Lophotrochozoa</taxon>
        <taxon>Annelida</taxon>
        <taxon>Polychaeta</taxon>
        <taxon>Polychaeta incertae sedis</taxon>
        <taxon>Dinophilidae</taxon>
        <taxon>Dimorphilus</taxon>
    </lineage>
</organism>
<dbReference type="PANTHER" id="PTHR14593">
    <property type="entry name" value="WD REPEAT-CONTAINING PROTEIN 11"/>
    <property type="match status" value="1"/>
</dbReference>
<evidence type="ECO:0000313" key="4">
    <source>
        <dbReference type="Proteomes" id="UP000549394"/>
    </source>
</evidence>
<sequence length="347" mass="39508">MYDLNTIKFRVSPRALSGTLHVNNKGACDWGHQGFIAYGCQNLVVIVDPNTMQVVQTLDKHKGYVQNVKWARENFHHDTTNPYTLRLACSDYNGKIYIWEVMKSILRSEFSENSKPIEDMEWLGEQDASQDLLLVLHPPAHLILWNAESGTKLWKKTYGETLYKFVIDPFNSCNIAFKGENCIIFVDNFSIGKAPSSSGRKFFVSNTQGNAKESDKNEKKQPRSSSLTSRLSHILVGDGNAKRDEEEPQDTMECLQLAYHKSLRNHLLLIYPKEILILDLDINQTVGIIQAERTNSNFGLVMPLRLRDAMFCLHENASVTLRQRRLTDVTENDREMGVYGTPACMSV</sequence>